<feature type="transmembrane region" description="Helical" evidence="1">
    <location>
        <begin position="135"/>
        <end position="161"/>
    </location>
</feature>
<evidence type="ECO:0000313" key="2">
    <source>
        <dbReference type="EMBL" id="KXA99402.1"/>
    </source>
</evidence>
<gene>
    <name evidence="2" type="ORF">AKJ40_03215</name>
</gene>
<keyword evidence="1" id="KW-0472">Membrane</keyword>
<dbReference type="PANTHER" id="PTHR35864:SF1">
    <property type="entry name" value="ZINC METALLOPROTEASE YWHC-RELATED"/>
    <property type="match status" value="1"/>
</dbReference>
<protein>
    <recommendedName>
        <fullName evidence="4">Peptidase M50 domain-containing protein</fullName>
    </recommendedName>
</protein>
<name>A0A133UYX9_9EURY</name>
<evidence type="ECO:0000313" key="3">
    <source>
        <dbReference type="Proteomes" id="UP000070341"/>
    </source>
</evidence>
<keyword evidence="1" id="KW-0812">Transmembrane</keyword>
<accession>A0A133UYX9</accession>
<sequence>MLSFEKKELRDITISVCVLAVAVSGIGPNWRGLGRILVNLVSVSLPLVAGFFIHEMAHKAVAQNYGYRSFFQMWIQGLLFALIIGILSSGRFLFAAPGAVMIRAGHASIEENGKISLAGPLANLGVASLFSPLTLFSGLIASIGHFGVFINLWLALFNFLPIGPLDGRKIFDWKPKIGIVMLILIAILVFFVL</sequence>
<keyword evidence="1" id="KW-1133">Transmembrane helix</keyword>
<feature type="transmembrane region" description="Helical" evidence="1">
    <location>
        <begin position="74"/>
        <end position="94"/>
    </location>
</feature>
<evidence type="ECO:0000256" key="1">
    <source>
        <dbReference type="SAM" id="Phobius"/>
    </source>
</evidence>
<dbReference type="InterPro" id="IPR052348">
    <property type="entry name" value="Metallopeptidase_M50B"/>
</dbReference>
<organism evidence="2 3">
    <name type="scientific">candidate division MSBL1 archaeon SCGC-AAA259M10</name>
    <dbReference type="NCBI Taxonomy" id="1698270"/>
    <lineage>
        <taxon>Archaea</taxon>
        <taxon>Methanobacteriati</taxon>
        <taxon>Methanobacteriota</taxon>
        <taxon>candidate division MSBL1</taxon>
    </lineage>
</organism>
<dbReference type="Proteomes" id="UP000070341">
    <property type="component" value="Unassembled WGS sequence"/>
</dbReference>
<evidence type="ECO:0008006" key="4">
    <source>
        <dbReference type="Google" id="ProtNLM"/>
    </source>
</evidence>
<reference evidence="2 3" key="1">
    <citation type="journal article" date="2016" name="Sci. Rep.">
        <title>Metabolic traits of an uncultured archaeal lineage -MSBL1- from brine pools of the Red Sea.</title>
        <authorList>
            <person name="Mwirichia R."/>
            <person name="Alam I."/>
            <person name="Rashid M."/>
            <person name="Vinu M."/>
            <person name="Ba-Alawi W."/>
            <person name="Anthony Kamau A."/>
            <person name="Kamanda Ngugi D."/>
            <person name="Goker M."/>
            <person name="Klenk H.P."/>
            <person name="Bajic V."/>
            <person name="Stingl U."/>
        </authorList>
    </citation>
    <scope>NUCLEOTIDE SEQUENCE [LARGE SCALE GENOMIC DNA]</scope>
    <source>
        <strain evidence="2">SCGC-AAA259M10</strain>
    </source>
</reference>
<keyword evidence="3" id="KW-1185">Reference proteome</keyword>
<dbReference type="AlphaFoldDB" id="A0A133UYX9"/>
<feature type="transmembrane region" description="Helical" evidence="1">
    <location>
        <begin position="173"/>
        <end position="192"/>
    </location>
</feature>
<proteinExistence type="predicted"/>
<dbReference type="PANTHER" id="PTHR35864">
    <property type="entry name" value="ZINC METALLOPROTEASE MJ0611-RELATED"/>
    <property type="match status" value="1"/>
</dbReference>
<dbReference type="EMBL" id="LHXU01000052">
    <property type="protein sequence ID" value="KXA99402.1"/>
    <property type="molecule type" value="Genomic_DNA"/>
</dbReference>
<feature type="transmembrane region" description="Helical" evidence="1">
    <location>
        <begin position="36"/>
        <end position="53"/>
    </location>
</feature>
<comment type="caution">
    <text evidence="2">The sequence shown here is derived from an EMBL/GenBank/DDBJ whole genome shotgun (WGS) entry which is preliminary data.</text>
</comment>